<evidence type="ECO:0000313" key="1">
    <source>
        <dbReference type="EMBL" id="SED54082.1"/>
    </source>
</evidence>
<evidence type="ECO:0000313" key="2">
    <source>
        <dbReference type="Proteomes" id="UP000183561"/>
    </source>
</evidence>
<dbReference type="Proteomes" id="UP000183561">
    <property type="component" value="Unassembled WGS sequence"/>
</dbReference>
<sequence length="182" mass="19881">MSWNQPTITGWTARISNDLSSVTLIDPSHIARATLRPGPGDEFTAHFSRLTRESLAERIDRYGAALRKGVPASLELADGTTGAVTDQMAGRMRRKYKRAEVTLSGRVYTLRHTSGRKATAERDGALLAELVRGRGRRSVSVTRTTHAHTDHLDELILTLFEKVVVPGRSGAVDEFVSSLSGV</sequence>
<protein>
    <submittedName>
        <fullName evidence="1">Uncharacterized protein</fullName>
    </submittedName>
</protein>
<name>A0A1H5BHQ4_9NOCA</name>
<proteinExistence type="predicted"/>
<gene>
    <name evidence="1" type="ORF">SAMN04490239_8699</name>
</gene>
<dbReference type="OrthoDB" id="4465001at2"/>
<keyword evidence="2" id="KW-1185">Reference proteome</keyword>
<dbReference type="AlphaFoldDB" id="A0A1H5BHQ4"/>
<dbReference type="RefSeq" id="WP_072941624.1">
    <property type="nucleotide sequence ID" value="NZ_FNSV01000005.1"/>
</dbReference>
<reference evidence="2" key="1">
    <citation type="submission" date="2016-10" db="EMBL/GenBank/DDBJ databases">
        <authorList>
            <person name="Varghese N."/>
            <person name="Submissions S."/>
        </authorList>
    </citation>
    <scope>NUCLEOTIDE SEQUENCE [LARGE SCALE GENOMIC DNA]</scope>
    <source>
        <strain evidence="2">DSM 44498</strain>
    </source>
</reference>
<organism evidence="1 2">
    <name type="scientific">Rhodococcus koreensis</name>
    <dbReference type="NCBI Taxonomy" id="99653"/>
    <lineage>
        <taxon>Bacteria</taxon>
        <taxon>Bacillati</taxon>
        <taxon>Actinomycetota</taxon>
        <taxon>Actinomycetes</taxon>
        <taxon>Mycobacteriales</taxon>
        <taxon>Nocardiaceae</taxon>
        <taxon>Rhodococcus</taxon>
    </lineage>
</organism>
<accession>A0A1H5BHQ4</accession>
<dbReference type="EMBL" id="FNSV01000005">
    <property type="protein sequence ID" value="SED54082.1"/>
    <property type="molecule type" value="Genomic_DNA"/>
</dbReference>